<keyword evidence="6" id="KW-1185">Reference proteome</keyword>
<proteinExistence type="predicted"/>
<evidence type="ECO:0000259" key="4">
    <source>
        <dbReference type="Pfam" id="PF23276"/>
    </source>
</evidence>
<evidence type="ECO:0000313" key="6">
    <source>
        <dbReference type="Proteomes" id="UP000193685"/>
    </source>
</evidence>
<dbReference type="Gene3D" id="1.25.40.10">
    <property type="entry name" value="Tetratricopeptide repeat domain"/>
    <property type="match status" value="3"/>
</dbReference>
<dbReference type="GO" id="GO:0005739">
    <property type="term" value="C:mitochondrion"/>
    <property type="evidence" value="ECO:0007669"/>
    <property type="project" value="UniProtKB-ARBA"/>
</dbReference>
<evidence type="ECO:0000256" key="1">
    <source>
        <dbReference type="ARBA" id="ARBA00022737"/>
    </source>
</evidence>
<dbReference type="Pfam" id="PF23276">
    <property type="entry name" value="TPR_24"/>
    <property type="match status" value="1"/>
</dbReference>
<dbReference type="OMA" id="TTHHYEL"/>
<gene>
    <name evidence="5" type="ORF">BCR37DRAFT_376070</name>
</gene>
<comment type="caution">
    <text evidence="5">The sequence shown here is derived from an EMBL/GenBank/DDBJ whole genome shotgun (WGS) entry which is preliminary data.</text>
</comment>
<evidence type="ECO:0000313" key="5">
    <source>
        <dbReference type="EMBL" id="ORY86823.1"/>
    </source>
</evidence>
<feature type="domain" description="Pentatricopeptide repeat-containing protein-mitochondrial" evidence="4">
    <location>
        <begin position="299"/>
        <end position="428"/>
    </location>
</feature>
<dbReference type="AlphaFoldDB" id="A0A1Y2FS55"/>
<dbReference type="GeneID" id="63785119"/>
<dbReference type="EMBL" id="MCFI01000002">
    <property type="protein sequence ID" value="ORY86823.1"/>
    <property type="molecule type" value="Genomic_DNA"/>
</dbReference>
<keyword evidence="1" id="KW-0677">Repeat</keyword>
<dbReference type="GO" id="GO:0003729">
    <property type="term" value="F:mRNA binding"/>
    <property type="evidence" value="ECO:0007669"/>
    <property type="project" value="TreeGrafter"/>
</dbReference>
<dbReference type="PANTHER" id="PTHR47938">
    <property type="entry name" value="RESPIRATORY COMPLEX I CHAPERONE (CIA84), PUTATIVE (AFU_ORTHOLOGUE AFUA_2G06020)-RELATED"/>
    <property type="match status" value="1"/>
</dbReference>
<dbReference type="OrthoDB" id="747253at2759"/>
<evidence type="ECO:0000256" key="2">
    <source>
        <dbReference type="PROSITE-ProRule" id="PRU00708"/>
    </source>
</evidence>
<evidence type="ECO:0000256" key="3">
    <source>
        <dbReference type="SAM" id="MobiDB-lite"/>
    </source>
</evidence>
<feature type="compositionally biased region" description="Polar residues" evidence="3">
    <location>
        <begin position="24"/>
        <end position="49"/>
    </location>
</feature>
<dbReference type="RefSeq" id="XP_040727679.1">
    <property type="nucleotide sequence ID" value="XM_040868520.1"/>
</dbReference>
<name>A0A1Y2FS55_PROLT</name>
<dbReference type="InterPro" id="IPR011990">
    <property type="entry name" value="TPR-like_helical_dom_sf"/>
</dbReference>
<protein>
    <recommendedName>
        <fullName evidence="4">Pentatricopeptide repeat-containing protein-mitochondrial domain-containing protein</fullName>
    </recommendedName>
</protein>
<organism evidence="5 6">
    <name type="scientific">Protomyces lactucae-debilis</name>
    <dbReference type="NCBI Taxonomy" id="2754530"/>
    <lineage>
        <taxon>Eukaryota</taxon>
        <taxon>Fungi</taxon>
        <taxon>Dikarya</taxon>
        <taxon>Ascomycota</taxon>
        <taxon>Taphrinomycotina</taxon>
        <taxon>Taphrinomycetes</taxon>
        <taxon>Taphrinales</taxon>
        <taxon>Protomycetaceae</taxon>
        <taxon>Protomyces</taxon>
    </lineage>
</organism>
<dbReference type="InterPro" id="IPR057027">
    <property type="entry name" value="TPR_mt"/>
</dbReference>
<dbReference type="NCBIfam" id="TIGR00756">
    <property type="entry name" value="PPR"/>
    <property type="match status" value="1"/>
</dbReference>
<dbReference type="InterPro" id="IPR002885">
    <property type="entry name" value="PPR_rpt"/>
</dbReference>
<reference evidence="5 6" key="1">
    <citation type="submission" date="2016-07" db="EMBL/GenBank/DDBJ databases">
        <title>Pervasive Adenine N6-methylation of Active Genes in Fungi.</title>
        <authorList>
            <consortium name="DOE Joint Genome Institute"/>
            <person name="Mondo S.J."/>
            <person name="Dannebaum R.O."/>
            <person name="Kuo R.C."/>
            <person name="Labutti K."/>
            <person name="Haridas S."/>
            <person name="Kuo A."/>
            <person name="Salamov A."/>
            <person name="Ahrendt S.R."/>
            <person name="Lipzen A."/>
            <person name="Sullivan W."/>
            <person name="Andreopoulos W.B."/>
            <person name="Clum A."/>
            <person name="Lindquist E."/>
            <person name="Daum C."/>
            <person name="Ramamoorthy G.K."/>
            <person name="Gryganskyi A."/>
            <person name="Culley D."/>
            <person name="Magnuson J.K."/>
            <person name="James T.Y."/>
            <person name="O'Malley M.A."/>
            <person name="Stajich J.E."/>
            <person name="Spatafora J.W."/>
            <person name="Visel A."/>
            <person name="Grigoriev I.V."/>
        </authorList>
    </citation>
    <scope>NUCLEOTIDE SEQUENCE [LARGE SCALE GENOMIC DNA]</scope>
    <source>
        <strain evidence="5 6">12-1054</strain>
    </source>
</reference>
<dbReference type="PANTHER" id="PTHR47938:SF35">
    <property type="entry name" value="PENTATRICOPEPTIDE REPEAT-CONTAINING PROTEIN 4, MITOCHONDRIAL-RELATED"/>
    <property type="match status" value="1"/>
</dbReference>
<feature type="repeat" description="PPR" evidence="2">
    <location>
        <begin position="479"/>
        <end position="513"/>
    </location>
</feature>
<accession>A0A1Y2FS55</accession>
<dbReference type="Proteomes" id="UP000193685">
    <property type="component" value="Unassembled WGS sequence"/>
</dbReference>
<dbReference type="PROSITE" id="PS51375">
    <property type="entry name" value="PPR"/>
    <property type="match status" value="1"/>
</dbReference>
<sequence>MLSRTTLRCVQGRLCRIAPAAHRGQSSTAATDATQSQPKSDAWTPTVSTAVDRPDSSKRIIPEAIEAKRGSKTLHKIPRVTPLPTHHFTPRRASRGQPTSLDYEKIISHLATNKSPATQFNADLLAFELFKEMLEHQVAPSLQTLNMVLQLACEGPDSDRVSWVLDILQKHWITLQSRQYTQIAQHYARTGQFELGLVFLSKEADVAGRMIPTQAYSALLRGMLQRNELDGALEVLRIVDGEPQPGDALTKASFVTYPWNNSDALEALTAFAIERHAQGLEFAWRLCTQGRKVMMDADLCRRVLFVTSQLGMPLLATDVMKYMAVRNMAIGAPEYARLLMAYTTAGDIKVGFSVLSVMRSAGVAPLPTTASAILRVISRDLDTVDRAWFTLLDLKESGATVDVAAVNCIIQASVLRNDLSRAMATYKESVMSAEEGGLGIKPDITTLNSLLLGCCAVLERKAALDLITEFRDEHAIKADATTFETLICCVLLQAEYEAAFTILEEMKQEGHQPSAGLYKMLVLKLVAQGDERVRVALEEMRGWGYRQRDVERVVADGGVVSYSQVRPSGQQGTGFVAQKQELRAPEITIRLVPGYQKLREQVK</sequence>
<dbReference type="STRING" id="56484.A0A1Y2FS55"/>
<dbReference type="Pfam" id="PF13812">
    <property type="entry name" value="PPR_3"/>
    <property type="match status" value="1"/>
</dbReference>
<feature type="region of interest" description="Disordered" evidence="3">
    <location>
        <begin position="21"/>
        <end position="54"/>
    </location>
</feature>